<protein>
    <submittedName>
        <fullName evidence="4">Nitronate monooxygenase</fullName>
    </submittedName>
</protein>
<keyword evidence="3" id="KW-0560">Oxidoreductase</keyword>
<evidence type="ECO:0000256" key="1">
    <source>
        <dbReference type="ARBA" id="ARBA00022630"/>
    </source>
</evidence>
<sequence>MLQNRITRLFGIRHPIVQGGMRWVARAPLVAAVGNAGGIGFLSAHTQPSADDLRREIDHVRALSDQPFGVNLTVLPNASGFDYDGYVKAICESGVRFVETAGSNPAKYIGLFKEAGVSVIHKCVAVRHALKAQSLGADAVSIDGFECAGHPGEEDIPGLILIPAAAAKLDIPILASGGFADGRGLIAALALGAEGVNMGTRFMLTQESPAHPAIKQHLLAASERDTLLVGRSLGDSSRVLRNKVSSAAVDLEKTTGASHEQLQNLTGAAQWMKAFETGELEGGAFPVGMVVGLINDVPSCAELIDGIMRQAREILTSRLPSLIDG</sequence>
<dbReference type="CDD" id="cd04730">
    <property type="entry name" value="NPD_like"/>
    <property type="match status" value="1"/>
</dbReference>
<organism evidence="4 5">
    <name type="scientific">Pseudomonas nicosulfuronedens</name>
    <dbReference type="NCBI Taxonomy" id="2571105"/>
    <lineage>
        <taxon>Bacteria</taxon>
        <taxon>Pseudomonadati</taxon>
        <taxon>Pseudomonadota</taxon>
        <taxon>Gammaproteobacteria</taxon>
        <taxon>Pseudomonadales</taxon>
        <taxon>Pseudomonadaceae</taxon>
        <taxon>Pseudomonas</taxon>
    </lineage>
</organism>
<keyword evidence="4" id="KW-0503">Monooxygenase</keyword>
<accession>A0A5R9QNS2</accession>
<dbReference type="RefSeq" id="WP_138526486.1">
    <property type="nucleotide sequence ID" value="NZ_SWDV01000048.1"/>
</dbReference>
<dbReference type="OrthoDB" id="9778912at2"/>
<proteinExistence type="predicted"/>
<dbReference type="PANTHER" id="PTHR32332">
    <property type="entry name" value="2-NITROPROPANE DIOXYGENASE"/>
    <property type="match status" value="1"/>
</dbReference>
<evidence type="ECO:0000256" key="3">
    <source>
        <dbReference type="ARBA" id="ARBA00023002"/>
    </source>
</evidence>
<dbReference type="Proteomes" id="UP000306635">
    <property type="component" value="Unassembled WGS sequence"/>
</dbReference>
<keyword evidence="2" id="KW-0288">FMN</keyword>
<dbReference type="InterPro" id="IPR004136">
    <property type="entry name" value="NMO"/>
</dbReference>
<dbReference type="Gene3D" id="3.20.20.70">
    <property type="entry name" value="Aldolase class I"/>
    <property type="match status" value="1"/>
</dbReference>
<comment type="caution">
    <text evidence="4">The sequence shown here is derived from an EMBL/GenBank/DDBJ whole genome shotgun (WGS) entry which is preliminary data.</text>
</comment>
<dbReference type="EMBL" id="SWDV01000048">
    <property type="protein sequence ID" value="TLX70642.1"/>
    <property type="molecule type" value="Genomic_DNA"/>
</dbReference>
<dbReference type="PANTHER" id="PTHR32332:SF20">
    <property type="entry name" value="2-NITROPROPANE DIOXYGENASE-LIKE PROTEIN"/>
    <property type="match status" value="1"/>
</dbReference>
<keyword evidence="5" id="KW-1185">Reference proteome</keyword>
<evidence type="ECO:0000313" key="5">
    <source>
        <dbReference type="Proteomes" id="UP000306635"/>
    </source>
</evidence>
<dbReference type="AlphaFoldDB" id="A0A5R9QNS2"/>
<keyword evidence="1" id="KW-0285">Flavoprotein</keyword>
<dbReference type="SUPFAM" id="SSF51412">
    <property type="entry name" value="Inosine monophosphate dehydrogenase (IMPDH)"/>
    <property type="match status" value="1"/>
</dbReference>
<reference evidence="4 5" key="1">
    <citation type="submission" date="2019-04" db="EMBL/GenBank/DDBJ databases">
        <authorList>
            <person name="Li M."/>
        </authorList>
    </citation>
    <scope>NUCLEOTIDE SEQUENCE [LARGE SCALE GENOMIC DNA]</scope>
    <source>
        <strain evidence="4 5">LAM1902</strain>
    </source>
</reference>
<dbReference type="InterPro" id="IPR013785">
    <property type="entry name" value="Aldolase_TIM"/>
</dbReference>
<evidence type="ECO:0000313" key="4">
    <source>
        <dbReference type="EMBL" id="TLX70642.1"/>
    </source>
</evidence>
<gene>
    <name evidence="4" type="ORF">FAS41_27425</name>
</gene>
<dbReference type="GO" id="GO:0018580">
    <property type="term" value="F:nitronate monooxygenase activity"/>
    <property type="evidence" value="ECO:0007669"/>
    <property type="project" value="InterPro"/>
</dbReference>
<evidence type="ECO:0000256" key="2">
    <source>
        <dbReference type="ARBA" id="ARBA00022643"/>
    </source>
</evidence>
<dbReference type="Pfam" id="PF03060">
    <property type="entry name" value="NMO"/>
    <property type="match status" value="1"/>
</dbReference>
<dbReference type="GeneID" id="300409159"/>
<name>A0A5R9QNS2_9PSED</name>